<dbReference type="RefSeq" id="WP_171395100.1">
    <property type="nucleotide sequence ID" value="NZ_CP049838.1"/>
</dbReference>
<feature type="region of interest" description="Disordered" evidence="1">
    <location>
        <begin position="1"/>
        <end position="44"/>
    </location>
</feature>
<name>A0A6M4WNK7_9ACTN</name>
<accession>A0A6M4WNK7</accession>
<protein>
    <submittedName>
        <fullName evidence="2">Uncharacterized protein</fullName>
    </submittedName>
</protein>
<sequence>MNTDRTRGAHLGDQDSRDDAFVPPQPGTHHSSTQTATASGSARITQKNTQMKFSIPVIGPLLSLAYAHPLIAGVTAVAVVAGGGAAVTAALPDSTSSPSTALVRGFVMDQSDGQKAPTGYDFTPTPPVVAGTGTDALYLQGGYLMSTNGRLASWGSSEVPTAEGCRKEVTENPVRKTSVSVGYAMCYLDRNGDPGYITVTASDTDSVTVDTAHLG</sequence>
<keyword evidence="3" id="KW-1185">Reference proteome</keyword>
<feature type="compositionally biased region" description="Basic and acidic residues" evidence="1">
    <location>
        <begin position="1"/>
        <end position="20"/>
    </location>
</feature>
<dbReference type="EMBL" id="CP049838">
    <property type="protein sequence ID" value="QJS99445.1"/>
    <property type="molecule type" value="Genomic_DNA"/>
</dbReference>
<evidence type="ECO:0000313" key="3">
    <source>
        <dbReference type="Proteomes" id="UP000502665"/>
    </source>
</evidence>
<evidence type="ECO:0000313" key="2">
    <source>
        <dbReference type="EMBL" id="QJS99445.1"/>
    </source>
</evidence>
<dbReference type="AlphaFoldDB" id="A0A6M4WNK7"/>
<gene>
    <name evidence="2" type="ORF">G9272_03265</name>
</gene>
<feature type="compositionally biased region" description="Low complexity" evidence="1">
    <location>
        <begin position="27"/>
        <end position="42"/>
    </location>
</feature>
<dbReference type="Proteomes" id="UP000502665">
    <property type="component" value="Chromosome"/>
</dbReference>
<evidence type="ECO:0000256" key="1">
    <source>
        <dbReference type="SAM" id="MobiDB-lite"/>
    </source>
</evidence>
<reference evidence="2" key="1">
    <citation type="submission" date="2020-03" db="EMBL/GenBank/DDBJ databases">
        <title>Molecular networking-based the target discovery of potent antiproliferative macrolactams: 5/6/7/16 polycyclic ansamycins and glycosylated trienomycin from Streptomyces cacaoi subsp. asoensis.</title>
        <authorList>
            <person name="Liu L.-L."/>
        </authorList>
    </citation>
    <scope>NUCLEOTIDE SEQUENCE [LARGE SCALE GENOMIC DNA]</scope>
    <source>
        <strain evidence="2">H2S5</strain>
    </source>
</reference>
<proteinExistence type="predicted"/>
<organism evidence="2 3">
    <name type="scientific">Streptomyces asoensis</name>
    <dbReference type="NCBI Taxonomy" id="249586"/>
    <lineage>
        <taxon>Bacteria</taxon>
        <taxon>Bacillati</taxon>
        <taxon>Actinomycetota</taxon>
        <taxon>Actinomycetes</taxon>
        <taxon>Kitasatosporales</taxon>
        <taxon>Streptomycetaceae</taxon>
        <taxon>Streptomyces</taxon>
    </lineage>
</organism>